<dbReference type="HOGENOM" id="CLU_038543_0_0_2"/>
<organism evidence="2">
    <name type="scientific">Methanococcus maripaludis (strain C7 / ATCC BAA-1331)</name>
    <dbReference type="NCBI Taxonomy" id="426368"/>
    <lineage>
        <taxon>Archaea</taxon>
        <taxon>Methanobacteriati</taxon>
        <taxon>Methanobacteriota</taxon>
        <taxon>Methanomada group</taxon>
        <taxon>Methanococci</taxon>
        <taxon>Methanococcales</taxon>
        <taxon>Methanococcaceae</taxon>
        <taxon>Methanococcus</taxon>
    </lineage>
</organism>
<keyword evidence="1" id="KW-0812">Transmembrane</keyword>
<accession>A6VHZ3</accession>
<keyword evidence="1" id="KW-1133">Transmembrane helix</keyword>
<feature type="transmembrane region" description="Helical" evidence="1">
    <location>
        <begin position="26"/>
        <end position="49"/>
    </location>
</feature>
<dbReference type="EMBL" id="CP000745">
    <property type="protein sequence ID" value="ABR66069.1"/>
    <property type="molecule type" value="Genomic_DNA"/>
</dbReference>
<reference evidence="2" key="1">
    <citation type="submission" date="2007-06" db="EMBL/GenBank/DDBJ databases">
        <title>Complete sequence of Methanococcus maripaludis C7.</title>
        <authorList>
            <consortium name="US DOE Joint Genome Institute"/>
            <person name="Copeland A."/>
            <person name="Lucas S."/>
            <person name="Lapidus A."/>
            <person name="Barry K."/>
            <person name="Glavina del Rio T."/>
            <person name="Dalin E."/>
            <person name="Tice H."/>
            <person name="Pitluck S."/>
            <person name="Clum A."/>
            <person name="Schmutz J."/>
            <person name="Larimer F."/>
            <person name="Land M."/>
            <person name="Hauser L."/>
            <person name="Kyrpides N."/>
            <person name="Anderson I."/>
            <person name="Sieprawska-Lupa M."/>
            <person name="Whitman W.B."/>
            <person name="Richardson P."/>
        </authorList>
    </citation>
    <scope>NUCLEOTIDE SEQUENCE [LARGE SCALE GENOMIC DNA]</scope>
    <source>
        <strain evidence="2">C7</strain>
    </source>
</reference>
<dbReference type="AlphaFoldDB" id="A6VHZ3"/>
<evidence type="ECO:0000313" key="2">
    <source>
        <dbReference type="EMBL" id="ABR66069.1"/>
    </source>
</evidence>
<protein>
    <recommendedName>
        <fullName evidence="3">DUF2254 domain-containing protein</fullName>
    </recommendedName>
</protein>
<dbReference type="eggNOG" id="arCOG05096">
    <property type="taxonomic scope" value="Archaea"/>
</dbReference>
<dbReference type="InterPro" id="IPR018723">
    <property type="entry name" value="DUF2254_membrane"/>
</dbReference>
<dbReference type="Pfam" id="PF10011">
    <property type="entry name" value="DUF2254"/>
    <property type="match status" value="1"/>
</dbReference>
<dbReference type="KEGG" id="mmz:MmarC7_1002"/>
<feature type="transmembrane region" description="Helical" evidence="1">
    <location>
        <begin position="98"/>
        <end position="120"/>
    </location>
</feature>
<evidence type="ECO:0000256" key="1">
    <source>
        <dbReference type="SAM" id="Phobius"/>
    </source>
</evidence>
<sequence>MLVVRMLSKICKNCSYTMNYLFSKEWFQVLVIATVSAVLAYYSLFYFAWGSGFDENLRYILSTLPQTQGAIVGIVASISIVAIQMVSQQYSTRITHLLLNKSFWGFIIAYIVSMSYEVLILGFMPTARIPVIIGGYEVPYFILIGILFFFVYFDFLILIPYMKNTINGLKPENVIESLINSISKSEIKNYKPLDSENKDYRSARKIPKNTLRTVYYIIEKSLKSDHYMTARNGIILLGANYSVLAKKGKFKNKKFFESYIDNLKNLGLNAYGTSFSISREAIISLEKISKYELKRNYDLSLRALKGIKKIGLLYAQEFESKIDNADEKELIHIVFEKLRNIIKFILSKPKNNEKISPEQTEFKIMMYSEILKTFEVILEKLKSRDILKNEAAATLILDSLHSFSKPATEFILKNENSEFLSEITIQTSETLKNFVKLSFETKEENVENEQLNDYLKEIVKIYGVILDSTYEKTNEKALDKILSDISEIWDISQNNFKRIFGLGDIIENIDNTEKIKYADELREQLLEKISK</sequence>
<dbReference type="STRING" id="426368.MmarC7_1002"/>
<evidence type="ECO:0008006" key="3">
    <source>
        <dbReference type="Google" id="ProtNLM"/>
    </source>
</evidence>
<keyword evidence="1" id="KW-0472">Membrane</keyword>
<feature type="transmembrane region" description="Helical" evidence="1">
    <location>
        <begin position="140"/>
        <end position="161"/>
    </location>
</feature>
<feature type="transmembrane region" description="Helical" evidence="1">
    <location>
        <begin position="69"/>
        <end position="86"/>
    </location>
</feature>
<name>A6VHZ3_METM7</name>
<proteinExistence type="predicted"/>
<gene>
    <name evidence="2" type="ordered locus">MmarC7_1002</name>
</gene>